<feature type="domain" description="MD-2-related lipid-recognition" evidence="1">
    <location>
        <begin position="7"/>
        <end position="112"/>
    </location>
</feature>
<dbReference type="InterPro" id="IPR014756">
    <property type="entry name" value="Ig_E-set"/>
</dbReference>
<dbReference type="Proteomes" id="UP000243686">
    <property type="component" value="Unassembled WGS sequence"/>
</dbReference>
<feature type="non-terminal residue" evidence="2">
    <location>
        <position position="113"/>
    </location>
</feature>
<organism evidence="2 3">
    <name type="scientific">Opisthorchis viverrini</name>
    <name type="common">Southeast Asian liver fluke</name>
    <dbReference type="NCBI Taxonomy" id="6198"/>
    <lineage>
        <taxon>Eukaryota</taxon>
        <taxon>Metazoa</taxon>
        <taxon>Spiralia</taxon>
        <taxon>Lophotrochozoa</taxon>
        <taxon>Platyhelminthes</taxon>
        <taxon>Trematoda</taxon>
        <taxon>Digenea</taxon>
        <taxon>Opisthorchiida</taxon>
        <taxon>Opisthorchiata</taxon>
        <taxon>Opisthorchiidae</taxon>
        <taxon>Opisthorchis</taxon>
    </lineage>
</organism>
<keyword evidence="3" id="KW-1185">Reference proteome</keyword>
<evidence type="ECO:0000313" key="3">
    <source>
        <dbReference type="Proteomes" id="UP000243686"/>
    </source>
</evidence>
<gene>
    <name evidence="2" type="ORF">X801_06435</name>
</gene>
<accession>A0A1S8WTK6</accession>
<dbReference type="SUPFAM" id="SSF81296">
    <property type="entry name" value="E set domains"/>
    <property type="match status" value="1"/>
</dbReference>
<dbReference type="EMBL" id="KV894980">
    <property type="protein sequence ID" value="OON17724.1"/>
    <property type="molecule type" value="Genomic_DNA"/>
</dbReference>
<feature type="non-terminal residue" evidence="2">
    <location>
        <position position="1"/>
    </location>
</feature>
<dbReference type="AlphaFoldDB" id="A0A1S8WTK6"/>
<protein>
    <recommendedName>
        <fullName evidence="1">MD-2-related lipid-recognition domain-containing protein</fullName>
    </recommendedName>
</protein>
<sequence length="113" mass="12673">GYNGDVLKLSIDKCPKEPCTVMRTERLTVTMEFVSTSNAESVIGWQAIWIYPIFAKRKWTKLSNVCANMKPTCPLKSGITYQIKMDVTAPFGKYNDPIEVALYDEDNNALACA</sequence>
<proteinExistence type="predicted"/>
<evidence type="ECO:0000259" key="1">
    <source>
        <dbReference type="Pfam" id="PF02221"/>
    </source>
</evidence>
<dbReference type="Pfam" id="PF02221">
    <property type="entry name" value="E1_DerP2_DerF2"/>
    <property type="match status" value="1"/>
</dbReference>
<name>A0A1S8WTK6_OPIVI</name>
<dbReference type="InterPro" id="IPR003172">
    <property type="entry name" value="ML_dom"/>
</dbReference>
<reference evidence="2 3" key="1">
    <citation type="submission" date="2015-03" db="EMBL/GenBank/DDBJ databases">
        <title>Draft genome of the nematode, Opisthorchis viverrini.</title>
        <authorList>
            <person name="Mitreva M."/>
        </authorList>
    </citation>
    <scope>NUCLEOTIDE SEQUENCE [LARGE SCALE GENOMIC DNA]</scope>
    <source>
        <strain evidence="2">Khon Kaen</strain>
    </source>
</reference>
<dbReference type="Gene3D" id="2.60.40.770">
    <property type="match status" value="1"/>
</dbReference>
<evidence type="ECO:0000313" key="2">
    <source>
        <dbReference type="EMBL" id="OON17724.1"/>
    </source>
</evidence>